<evidence type="ECO:0000256" key="1">
    <source>
        <dbReference type="SAM" id="Phobius"/>
    </source>
</evidence>
<feature type="transmembrane region" description="Helical" evidence="1">
    <location>
        <begin position="101"/>
        <end position="117"/>
    </location>
</feature>
<organism evidence="2 3">
    <name type="scientific">Latilactobacillus fuchuensis DSM 14340 = JCM 11249</name>
    <dbReference type="NCBI Taxonomy" id="1423747"/>
    <lineage>
        <taxon>Bacteria</taxon>
        <taxon>Bacillati</taxon>
        <taxon>Bacillota</taxon>
        <taxon>Bacilli</taxon>
        <taxon>Lactobacillales</taxon>
        <taxon>Lactobacillaceae</taxon>
        <taxon>Latilactobacillus</taxon>
    </lineage>
</organism>
<keyword evidence="1" id="KW-1133">Transmembrane helix</keyword>
<evidence type="ECO:0000313" key="2">
    <source>
        <dbReference type="EMBL" id="KRL61345.1"/>
    </source>
</evidence>
<keyword evidence="1" id="KW-0472">Membrane</keyword>
<dbReference type="RefSeq" id="WP_025083924.1">
    <property type="nucleotide sequence ID" value="NZ_BAMJ01000042.1"/>
</dbReference>
<dbReference type="Proteomes" id="UP000051264">
    <property type="component" value="Unassembled WGS sequence"/>
</dbReference>
<keyword evidence="1" id="KW-0812">Transmembrane</keyword>
<dbReference type="PATRIC" id="fig|1423747.3.peg.844"/>
<evidence type="ECO:0000313" key="3">
    <source>
        <dbReference type="Proteomes" id="UP000051264"/>
    </source>
</evidence>
<sequence length="123" mass="14068">MMKKDERSQQNYERSGYYALLFSIFLNIIGMIVLPIIEKGPGLAFISITTIYVLQMLFWIIMNTLLMRTTLQTHSLFWLIGAIVAPLIGALIFILTNYLSIIIASFIVSGMLAILFFKQQKKN</sequence>
<feature type="transmembrane region" description="Helical" evidence="1">
    <location>
        <begin position="43"/>
        <end position="64"/>
    </location>
</feature>
<dbReference type="EMBL" id="AZEX01000021">
    <property type="protein sequence ID" value="KRL61345.1"/>
    <property type="molecule type" value="Genomic_DNA"/>
</dbReference>
<dbReference type="AlphaFoldDB" id="A0A0R1RWY4"/>
<protein>
    <submittedName>
        <fullName evidence="2">Uncharacterized protein</fullName>
    </submittedName>
</protein>
<name>A0A0R1RWY4_9LACO</name>
<accession>A0A0R1RWY4</accession>
<comment type="caution">
    <text evidence="2">The sequence shown here is derived from an EMBL/GenBank/DDBJ whole genome shotgun (WGS) entry which is preliminary data.</text>
</comment>
<feature type="transmembrane region" description="Helical" evidence="1">
    <location>
        <begin position="76"/>
        <end position="95"/>
    </location>
</feature>
<reference evidence="2 3" key="1">
    <citation type="journal article" date="2015" name="Genome Announc.">
        <title>Expanding the biotechnology potential of lactobacilli through comparative genomics of 213 strains and associated genera.</title>
        <authorList>
            <person name="Sun Z."/>
            <person name="Harris H.M."/>
            <person name="McCann A."/>
            <person name="Guo C."/>
            <person name="Argimon S."/>
            <person name="Zhang W."/>
            <person name="Yang X."/>
            <person name="Jeffery I.B."/>
            <person name="Cooney J.C."/>
            <person name="Kagawa T.F."/>
            <person name="Liu W."/>
            <person name="Song Y."/>
            <person name="Salvetti E."/>
            <person name="Wrobel A."/>
            <person name="Rasinkangas P."/>
            <person name="Parkhill J."/>
            <person name="Rea M.C."/>
            <person name="O'Sullivan O."/>
            <person name="Ritari J."/>
            <person name="Douillard F.P."/>
            <person name="Paul Ross R."/>
            <person name="Yang R."/>
            <person name="Briner A.E."/>
            <person name="Felis G.E."/>
            <person name="de Vos W.M."/>
            <person name="Barrangou R."/>
            <person name="Klaenhammer T.R."/>
            <person name="Caufield P.W."/>
            <person name="Cui Y."/>
            <person name="Zhang H."/>
            <person name="O'Toole P.W."/>
        </authorList>
    </citation>
    <scope>NUCLEOTIDE SEQUENCE [LARGE SCALE GENOMIC DNA]</scope>
    <source>
        <strain evidence="2 3">DSM 14340</strain>
    </source>
</reference>
<gene>
    <name evidence="2" type="ORF">FC69_GL000827</name>
</gene>
<proteinExistence type="predicted"/>
<feature type="transmembrane region" description="Helical" evidence="1">
    <location>
        <begin position="16"/>
        <end position="37"/>
    </location>
</feature>